<dbReference type="EMBL" id="DYUC01000011">
    <property type="protein sequence ID" value="HJG85634.1"/>
    <property type="molecule type" value="Genomic_DNA"/>
</dbReference>
<dbReference type="AlphaFoldDB" id="A0A921MJA3"/>
<reference evidence="1" key="2">
    <citation type="submission" date="2021-09" db="EMBL/GenBank/DDBJ databases">
        <authorList>
            <person name="Gilroy R."/>
        </authorList>
    </citation>
    <scope>NUCLEOTIDE SEQUENCE</scope>
    <source>
        <strain evidence="1">CHK179-5677</strain>
    </source>
</reference>
<dbReference type="InterPro" id="IPR005358">
    <property type="entry name" value="Puta_zinc/iron-chelating_dom"/>
</dbReference>
<protein>
    <submittedName>
        <fullName evidence="1">YkgJ family cysteine cluster protein</fullName>
    </submittedName>
</protein>
<organism evidence="1 2">
    <name type="scientific">Pseudoflavonifractor capillosus</name>
    <dbReference type="NCBI Taxonomy" id="106588"/>
    <lineage>
        <taxon>Bacteria</taxon>
        <taxon>Bacillati</taxon>
        <taxon>Bacillota</taxon>
        <taxon>Clostridia</taxon>
        <taxon>Eubacteriales</taxon>
        <taxon>Oscillospiraceae</taxon>
        <taxon>Pseudoflavonifractor</taxon>
    </lineage>
</organism>
<dbReference type="PANTHER" id="PTHR35866:SF1">
    <property type="entry name" value="YKGJ FAMILY CYSTEINE CLUSTER PROTEIN"/>
    <property type="match status" value="1"/>
</dbReference>
<gene>
    <name evidence="1" type="ORF">K8V01_01185</name>
</gene>
<proteinExistence type="predicted"/>
<comment type="caution">
    <text evidence="1">The sequence shown here is derived from an EMBL/GenBank/DDBJ whole genome shotgun (WGS) entry which is preliminary data.</text>
</comment>
<dbReference type="RefSeq" id="WP_304247239.1">
    <property type="nucleotide sequence ID" value="NZ_DYUC01000011.1"/>
</dbReference>
<name>A0A921MJA3_9FIRM</name>
<accession>A0A921MJA3</accession>
<sequence>MGTLTKPLSLKDQVSFQCRLCGDCCRGLEGQLMLEPPDAYRLGRHLRASGAVAEIEDVYAKYAHVSMLAEGIPIFLMNTVGADHACVFLKERRCTIYPARPRVCRLYPFSAFPGGSGEKFRYAQCVDSNAAHFSAGTVCVQDWMWRNFSDEDRAFLEKEAGYTVELGRLLRGASSEKRREWLFPLLFYRYYNYDLERPFPEQYERNHRELLDHLRQNGRKER</sequence>
<dbReference type="Proteomes" id="UP000760668">
    <property type="component" value="Unassembled WGS sequence"/>
</dbReference>
<dbReference type="PANTHER" id="PTHR35866">
    <property type="entry name" value="PUTATIVE-RELATED"/>
    <property type="match status" value="1"/>
</dbReference>
<evidence type="ECO:0000313" key="1">
    <source>
        <dbReference type="EMBL" id="HJG85634.1"/>
    </source>
</evidence>
<dbReference type="Pfam" id="PF03692">
    <property type="entry name" value="CxxCxxCC"/>
    <property type="match status" value="1"/>
</dbReference>
<evidence type="ECO:0000313" key="2">
    <source>
        <dbReference type="Proteomes" id="UP000760668"/>
    </source>
</evidence>
<reference evidence="1" key="1">
    <citation type="journal article" date="2021" name="PeerJ">
        <title>Extensive microbial diversity within the chicken gut microbiome revealed by metagenomics and culture.</title>
        <authorList>
            <person name="Gilroy R."/>
            <person name="Ravi A."/>
            <person name="Getino M."/>
            <person name="Pursley I."/>
            <person name="Horton D.L."/>
            <person name="Alikhan N.F."/>
            <person name="Baker D."/>
            <person name="Gharbi K."/>
            <person name="Hall N."/>
            <person name="Watson M."/>
            <person name="Adriaenssens E.M."/>
            <person name="Foster-Nyarko E."/>
            <person name="Jarju S."/>
            <person name="Secka A."/>
            <person name="Antonio M."/>
            <person name="Oren A."/>
            <person name="Chaudhuri R.R."/>
            <person name="La Ragione R."/>
            <person name="Hildebrand F."/>
            <person name="Pallen M.J."/>
        </authorList>
    </citation>
    <scope>NUCLEOTIDE SEQUENCE</scope>
    <source>
        <strain evidence="1">CHK179-5677</strain>
    </source>
</reference>